<protein>
    <submittedName>
        <fullName evidence="2">Uncharacterized protein</fullName>
    </submittedName>
</protein>
<accession>A0A8B3RIR0</accession>
<gene>
    <name evidence="2" type="ORF">PG2011B_0620</name>
</gene>
<proteinExistence type="predicted"/>
<dbReference type="EMBL" id="RSCO01000019">
    <property type="protein sequence ID" value="RYM95342.1"/>
    <property type="molecule type" value="Genomic_DNA"/>
</dbReference>
<evidence type="ECO:0000313" key="3">
    <source>
        <dbReference type="Proteomes" id="UP000293613"/>
    </source>
</evidence>
<feature type="compositionally biased region" description="Polar residues" evidence="1">
    <location>
        <begin position="30"/>
        <end position="47"/>
    </location>
</feature>
<organism evidence="2 3">
    <name type="scientific">Bifidobacterium animalis subsp. lactis</name>
    <name type="common">Bifidobacterium lactis</name>
    <dbReference type="NCBI Taxonomy" id="302911"/>
    <lineage>
        <taxon>Bacteria</taxon>
        <taxon>Bacillati</taxon>
        <taxon>Actinomycetota</taxon>
        <taxon>Actinomycetes</taxon>
        <taxon>Bifidobacteriales</taxon>
        <taxon>Bifidobacteriaceae</taxon>
        <taxon>Bifidobacterium</taxon>
    </lineage>
</organism>
<evidence type="ECO:0000256" key="1">
    <source>
        <dbReference type="SAM" id="MobiDB-lite"/>
    </source>
</evidence>
<name>A0A8B3RIR0_BIFAN</name>
<comment type="caution">
    <text evidence="2">The sequence shown here is derived from an EMBL/GenBank/DDBJ whole genome shotgun (WGS) entry which is preliminary data.</text>
</comment>
<dbReference type="AlphaFoldDB" id="A0A8B3RIR0"/>
<dbReference type="Proteomes" id="UP000293613">
    <property type="component" value="Unassembled WGS sequence"/>
</dbReference>
<reference evidence="2 3" key="1">
    <citation type="journal article" date="2019" name="Appl. Environ. Microbiol.">
        <title>Dissecting the evolutionary development of the Bifidobacterium animalis species through comparative genomics analyses.</title>
        <authorList>
            <person name="Lugli G.A."/>
            <person name="Mancino W."/>
            <person name="Milani C."/>
            <person name="Duranti S."/>
            <person name="Mancabelli L."/>
            <person name="Napoli S."/>
            <person name="Mangifesta M."/>
            <person name="Viappiani A."/>
            <person name="Anzalone R."/>
            <person name="Longhi G."/>
            <person name="van Sinderen D."/>
            <person name="Ventura M."/>
            <person name="Turroni F."/>
        </authorList>
    </citation>
    <scope>NUCLEOTIDE SEQUENCE [LARGE SCALE GENOMIC DNA]</scope>
    <source>
        <strain evidence="2 3">2011B</strain>
    </source>
</reference>
<sequence>MFAQIASMILRGVQEFDEVARELEKDISGDGSQQTNSGQSTDAKTER</sequence>
<feature type="region of interest" description="Disordered" evidence="1">
    <location>
        <begin position="22"/>
        <end position="47"/>
    </location>
</feature>
<evidence type="ECO:0000313" key="2">
    <source>
        <dbReference type="EMBL" id="RYM95342.1"/>
    </source>
</evidence>